<proteinExistence type="predicted"/>
<keyword evidence="3" id="KW-1185">Reference proteome</keyword>
<name>A0ABS7ANG0_9CLOT</name>
<dbReference type="Pfam" id="PF07963">
    <property type="entry name" value="N_methyl"/>
    <property type="match status" value="1"/>
</dbReference>
<organism evidence="2 3">
    <name type="scientific">Clostridium weizhouense</name>
    <dbReference type="NCBI Taxonomy" id="2859781"/>
    <lineage>
        <taxon>Bacteria</taxon>
        <taxon>Bacillati</taxon>
        <taxon>Bacillota</taxon>
        <taxon>Clostridia</taxon>
        <taxon>Eubacteriales</taxon>
        <taxon>Clostridiaceae</taxon>
        <taxon>Clostridium</taxon>
    </lineage>
</organism>
<reference evidence="2 3" key="1">
    <citation type="submission" date="2021-07" db="EMBL/GenBank/DDBJ databases">
        <title>Clostridium weizhouense sp. nov., an anaerobic bacterium isolated from activated sludge of Petroleum wastewater.</title>
        <authorList>
            <person name="Li Q."/>
        </authorList>
    </citation>
    <scope>NUCLEOTIDE SEQUENCE [LARGE SCALE GENOMIC DNA]</scope>
    <source>
        <strain evidence="2 3">YB-6</strain>
    </source>
</reference>
<dbReference type="RefSeq" id="WP_219779340.1">
    <property type="nucleotide sequence ID" value="NZ_JAHXPT010000006.1"/>
</dbReference>
<keyword evidence="1" id="KW-1133">Transmembrane helix</keyword>
<keyword evidence="1" id="KW-0812">Transmembrane</keyword>
<keyword evidence="1" id="KW-0472">Membrane</keyword>
<evidence type="ECO:0000256" key="1">
    <source>
        <dbReference type="SAM" id="Phobius"/>
    </source>
</evidence>
<evidence type="ECO:0000313" key="3">
    <source>
        <dbReference type="Proteomes" id="UP001519921"/>
    </source>
</evidence>
<dbReference type="InterPro" id="IPR012902">
    <property type="entry name" value="N_methyl_site"/>
</dbReference>
<gene>
    <name evidence="2" type="ORF">KYD98_08880</name>
</gene>
<protein>
    <submittedName>
        <fullName evidence="2">Prepilin-type N-terminal cleavage/methylation domain-containing protein</fullName>
    </submittedName>
</protein>
<dbReference type="Proteomes" id="UP001519921">
    <property type="component" value="Unassembled WGS sequence"/>
</dbReference>
<accession>A0ABS7ANG0</accession>
<dbReference type="EMBL" id="JAHXPT010000006">
    <property type="protein sequence ID" value="MBW6410207.1"/>
    <property type="molecule type" value="Genomic_DNA"/>
</dbReference>
<sequence length="290" mass="33185">MNIKKKQRGFTLIEIIIAFALFAIMMGGIYGIILLAMNNNKAGEVKQKAALYGQEVFEDIKSGSINKIDNEMYDISGINLKEDSSSIFKGKKTFKDGYEAEITMERNTSITLNHSNDNIKFHDFNITVSGENGLIRLKSDDKEKSLHYNTESDDSLKIIVNTKTKDKIKQVEIKDEKNNKLLTLYHEIGKDKENYQIRLFLDLKDYRAINKDSSLKKIIIDVYNEDDIPLNIILKNSSKVNVSVNGNLGKVQGYDINSELYNITVEIKNKNIKRDEKLFTGYSTQNVRFN</sequence>
<comment type="caution">
    <text evidence="2">The sequence shown here is derived from an EMBL/GenBank/DDBJ whole genome shotgun (WGS) entry which is preliminary data.</text>
</comment>
<feature type="transmembrane region" description="Helical" evidence="1">
    <location>
        <begin position="12"/>
        <end position="37"/>
    </location>
</feature>
<evidence type="ECO:0000313" key="2">
    <source>
        <dbReference type="EMBL" id="MBW6410207.1"/>
    </source>
</evidence>
<dbReference type="NCBIfam" id="TIGR02532">
    <property type="entry name" value="IV_pilin_GFxxxE"/>
    <property type="match status" value="1"/>
</dbReference>